<evidence type="ECO:0000256" key="2">
    <source>
        <dbReference type="ARBA" id="ARBA00023015"/>
    </source>
</evidence>
<dbReference type="PROSITE" id="PS50982">
    <property type="entry name" value="MBD"/>
    <property type="match status" value="1"/>
</dbReference>
<feature type="compositionally biased region" description="Polar residues" evidence="7">
    <location>
        <begin position="190"/>
        <end position="199"/>
    </location>
</feature>
<feature type="compositionally biased region" description="Basic residues" evidence="7">
    <location>
        <begin position="279"/>
        <end position="288"/>
    </location>
</feature>
<dbReference type="PROSITE" id="PS50157">
    <property type="entry name" value="ZINC_FINGER_C2H2_2"/>
    <property type="match status" value="1"/>
</dbReference>
<evidence type="ECO:0000256" key="1">
    <source>
        <dbReference type="ARBA" id="ARBA00004123"/>
    </source>
</evidence>
<dbReference type="InterPro" id="IPR016177">
    <property type="entry name" value="DNA-bd_dom_sf"/>
</dbReference>
<evidence type="ECO:0000256" key="5">
    <source>
        <dbReference type="ARBA" id="ARBA00023242"/>
    </source>
</evidence>
<accession>A0ABQ7WTI7</accession>
<keyword evidence="6" id="KW-0479">Metal-binding</keyword>
<dbReference type="Proteomes" id="UP000826656">
    <property type="component" value="Unassembled WGS sequence"/>
</dbReference>
<gene>
    <name evidence="10" type="ORF">KY290_002956</name>
</gene>
<sequence>MKNWTRARAETGITIQSSIQIFPRTEELLLVQDFNRNPPKIRMTRSMWAVVAEKAAGVVHASLLLLKLVNVVVHAAITSRIAAASYDVELRIDAASGVFNAGQLLGSFEQRFGPGSKLGVNSPLSEFSPEMATVAPNCGPKLEAVAHIDIGKLSQSELHALSLCSDSAYDLRHTNEVVIPQIDRSLFNESAGSRRQTYSRLRHQHHRSRVPGLHPSTSQPKPPFTSDPENHAILHFLKFFIRNPNSQSPPPVPPPPITQPATSGIQENTLLLMNEPDKKRKRGRKPKDNKKLKENGVEIVNKNGEVVDLNNLENNGDKLYSGELEKRTVRLQTEEEVLGFVRDLEGQWCSRRKKRKYVDASGFGDTLPIGWKLLLALRRRDGRVWVYCRRIVSPTGQQFISCKEASSYLRSHFLSSEANQPAQQVDDAVAKSVSNFHSDTSLVLSTDIQENPHSLQKGDVAKHAVVAHAVVPSSSTLDLHLSEVCLMEMDNLPEVKVQDIFECYKCNLMFEEKNAYLQHLFSFHQRTTKRYRVGPSVSDGVIIRDGKYECQFCHKVFEERRSYNGHVGVHVRNNARGTVDIAAAVAADKGVQSPHHDELLSRTCKMDALIEIAQNAVVETSSARPATKDSSMPSSTSMELDGNMATNIDQVARSNTDTGLSDTKEFKAETCLEQDRNLPDYTCAQVDKDKSGEILANKFNPRVISTNDSEQPEGDDAKKAGSNKVMQGLGNKQTKENDDVQPETMELTFQEIASQNALTNSSVSMVRSLHNNFEHFEEGVVKKDGTDKVAVGTGNSLTKANDAELETMELNFQEDATLNGLTTFSLSTVQPSHSAFEHPESDDMKKDGNNQQAVCPGYSLTKANNDVESETMEFILQQNATRDRLAGFSEPMVQSFHNSTGILSGSSKDNDEVSAIGQNLDNGTGFEELRLDEIEHFEYSFDGGHESSSLPATSIGLGNDARMEEAFASVGFDSGGIILNMEELNQLSTVCVWCRAEFKLEAYDTEAHSDSIGFMCPDCKTKISGHLESVFP</sequence>
<name>A0ABQ7WTI7_SOLTU</name>
<evidence type="ECO:0000313" key="11">
    <source>
        <dbReference type="Proteomes" id="UP000826656"/>
    </source>
</evidence>
<feature type="compositionally biased region" description="Pro residues" evidence="7">
    <location>
        <begin position="247"/>
        <end position="258"/>
    </location>
</feature>
<feature type="region of interest" description="Disordered" evidence="7">
    <location>
        <begin position="243"/>
        <end position="262"/>
    </location>
</feature>
<dbReference type="PANTHER" id="PTHR37701:SF18">
    <property type="entry name" value="C2H2-TYPE DOMAIN-CONTAINING PROTEIN"/>
    <property type="match status" value="1"/>
</dbReference>
<dbReference type="SMART" id="SM00355">
    <property type="entry name" value="ZnF_C2H2"/>
    <property type="match status" value="2"/>
</dbReference>
<evidence type="ECO:0000259" key="8">
    <source>
        <dbReference type="PROSITE" id="PS50157"/>
    </source>
</evidence>
<keyword evidence="5" id="KW-0539">Nucleus</keyword>
<dbReference type="EMBL" id="JAIVGD010000001">
    <property type="protein sequence ID" value="KAH0783358.1"/>
    <property type="molecule type" value="Genomic_DNA"/>
</dbReference>
<keyword evidence="3" id="KW-0238">DNA-binding</keyword>
<evidence type="ECO:0000259" key="9">
    <source>
        <dbReference type="PROSITE" id="PS50982"/>
    </source>
</evidence>
<evidence type="ECO:0000313" key="10">
    <source>
        <dbReference type="EMBL" id="KAH0783358.1"/>
    </source>
</evidence>
<feature type="domain" description="MBD" evidence="9">
    <location>
        <begin position="357"/>
        <end position="432"/>
    </location>
</feature>
<feature type="region of interest" description="Disordered" evidence="7">
    <location>
        <begin position="268"/>
        <end position="296"/>
    </location>
</feature>
<feature type="domain" description="C2H2-type" evidence="8">
    <location>
        <begin position="548"/>
        <end position="575"/>
    </location>
</feature>
<feature type="region of interest" description="Disordered" evidence="7">
    <location>
        <begin position="190"/>
        <end position="228"/>
    </location>
</feature>
<comment type="subcellular location">
    <subcellularLocation>
        <location evidence="1">Nucleus</location>
    </subcellularLocation>
</comment>
<proteinExistence type="predicted"/>
<feature type="compositionally biased region" description="Basic residues" evidence="7">
    <location>
        <begin position="200"/>
        <end position="209"/>
    </location>
</feature>
<dbReference type="PANTHER" id="PTHR37701">
    <property type="entry name" value="METHYL-CPG-BINDING DOMAIN-CONTAINING PROTEIN 8"/>
    <property type="match status" value="1"/>
</dbReference>
<keyword evidence="6" id="KW-0862">Zinc</keyword>
<dbReference type="InterPro" id="IPR037472">
    <property type="entry name" value="MBD8"/>
</dbReference>
<dbReference type="InterPro" id="IPR013087">
    <property type="entry name" value="Znf_C2H2_type"/>
</dbReference>
<dbReference type="SUPFAM" id="SSF54171">
    <property type="entry name" value="DNA-binding domain"/>
    <property type="match status" value="1"/>
</dbReference>
<keyword evidence="4" id="KW-0804">Transcription</keyword>
<feature type="region of interest" description="Disordered" evidence="7">
    <location>
        <begin position="704"/>
        <end position="739"/>
    </location>
</feature>
<evidence type="ECO:0000256" key="4">
    <source>
        <dbReference type="ARBA" id="ARBA00023163"/>
    </source>
</evidence>
<comment type="caution">
    <text evidence="10">The sequence shown here is derived from an EMBL/GenBank/DDBJ whole genome shotgun (WGS) entry which is preliminary data.</text>
</comment>
<protein>
    <recommendedName>
        <fullName evidence="12">Methyl binding domain protein</fullName>
    </recommendedName>
</protein>
<dbReference type="InterPro" id="IPR001739">
    <property type="entry name" value="Methyl_CpG_DNA-bd"/>
</dbReference>
<dbReference type="Gene3D" id="3.30.160.60">
    <property type="entry name" value="Classic Zinc Finger"/>
    <property type="match status" value="1"/>
</dbReference>
<keyword evidence="11" id="KW-1185">Reference proteome</keyword>
<reference evidence="10 11" key="1">
    <citation type="journal article" date="2021" name="bioRxiv">
        <title>Chromosome-scale and haplotype-resolved genome assembly of a tetraploid potato cultivar.</title>
        <authorList>
            <person name="Sun H."/>
            <person name="Jiao W.-B."/>
            <person name="Krause K."/>
            <person name="Campoy J.A."/>
            <person name="Goel M."/>
            <person name="Folz-Donahue K."/>
            <person name="Kukat C."/>
            <person name="Huettel B."/>
            <person name="Schneeberger K."/>
        </authorList>
    </citation>
    <scope>NUCLEOTIDE SEQUENCE [LARGE SCALE GENOMIC DNA]</scope>
    <source>
        <strain evidence="10">SolTubOtavaFocal</strain>
        <tissue evidence="10">Leaves</tissue>
    </source>
</reference>
<dbReference type="PROSITE" id="PS00028">
    <property type="entry name" value="ZINC_FINGER_C2H2_1"/>
    <property type="match status" value="2"/>
</dbReference>
<evidence type="ECO:0000256" key="7">
    <source>
        <dbReference type="SAM" id="MobiDB-lite"/>
    </source>
</evidence>
<evidence type="ECO:0000256" key="6">
    <source>
        <dbReference type="PROSITE-ProRule" id="PRU00042"/>
    </source>
</evidence>
<organism evidence="10 11">
    <name type="scientific">Solanum tuberosum</name>
    <name type="common">Potato</name>
    <dbReference type="NCBI Taxonomy" id="4113"/>
    <lineage>
        <taxon>Eukaryota</taxon>
        <taxon>Viridiplantae</taxon>
        <taxon>Streptophyta</taxon>
        <taxon>Embryophyta</taxon>
        <taxon>Tracheophyta</taxon>
        <taxon>Spermatophyta</taxon>
        <taxon>Magnoliopsida</taxon>
        <taxon>eudicotyledons</taxon>
        <taxon>Gunneridae</taxon>
        <taxon>Pentapetalae</taxon>
        <taxon>asterids</taxon>
        <taxon>lamiids</taxon>
        <taxon>Solanales</taxon>
        <taxon>Solanaceae</taxon>
        <taxon>Solanoideae</taxon>
        <taxon>Solaneae</taxon>
        <taxon>Solanum</taxon>
    </lineage>
</organism>
<evidence type="ECO:0000256" key="3">
    <source>
        <dbReference type="ARBA" id="ARBA00023125"/>
    </source>
</evidence>
<evidence type="ECO:0008006" key="12">
    <source>
        <dbReference type="Google" id="ProtNLM"/>
    </source>
</evidence>
<keyword evidence="6" id="KW-0863">Zinc-finger</keyword>
<keyword evidence="2" id="KW-0805">Transcription regulation</keyword>